<feature type="active site" evidence="3">
    <location>
        <position position="142"/>
    </location>
</feature>
<dbReference type="GO" id="GO:0009982">
    <property type="term" value="F:pseudouridine synthase activity"/>
    <property type="evidence" value="ECO:0007669"/>
    <property type="project" value="InterPro"/>
</dbReference>
<organism evidence="6 9">
    <name type="scientific">Oenococcus sicerae</name>
    <dbReference type="NCBI Taxonomy" id="2203724"/>
    <lineage>
        <taxon>Bacteria</taxon>
        <taxon>Bacillati</taxon>
        <taxon>Bacillota</taxon>
        <taxon>Bacilli</taxon>
        <taxon>Lactobacillales</taxon>
        <taxon>Lactobacillaceae</taxon>
        <taxon>Oenococcus</taxon>
    </lineage>
</organism>
<dbReference type="RefSeq" id="WP_128686147.1">
    <property type="nucleotide sequence ID" value="NZ_CP029684.2"/>
</dbReference>
<dbReference type="InterPro" id="IPR006225">
    <property type="entry name" value="PsdUridine_synth_RluC/D"/>
</dbReference>
<dbReference type="Pfam" id="PF00849">
    <property type="entry name" value="PseudoU_synth_2"/>
    <property type="match status" value="1"/>
</dbReference>
<dbReference type="PROSITE" id="PS01129">
    <property type="entry name" value="PSI_RLU"/>
    <property type="match status" value="1"/>
</dbReference>
<proteinExistence type="inferred from homology"/>
<dbReference type="EMBL" id="CP029684">
    <property type="protein sequence ID" value="QAS69750.1"/>
    <property type="molecule type" value="Genomic_DNA"/>
</dbReference>
<evidence type="ECO:0000313" key="7">
    <source>
        <dbReference type="EMBL" id="QAS69750.1"/>
    </source>
</evidence>
<dbReference type="PANTHER" id="PTHR21600">
    <property type="entry name" value="MITOCHONDRIAL RNA PSEUDOURIDINE SYNTHASE"/>
    <property type="match status" value="1"/>
</dbReference>
<dbReference type="InterPro" id="IPR050188">
    <property type="entry name" value="RluA_PseudoU_synthase"/>
</dbReference>
<dbReference type="InterPro" id="IPR006145">
    <property type="entry name" value="PsdUridine_synth_RsuA/RluA"/>
</dbReference>
<dbReference type="PANTHER" id="PTHR21600:SF87">
    <property type="entry name" value="RNA PSEUDOURIDYLATE SYNTHASE DOMAIN-CONTAINING PROTEIN 1"/>
    <property type="match status" value="1"/>
</dbReference>
<keyword evidence="4" id="KW-0413">Isomerase</keyword>
<accession>A0AAJ1VNT0</accession>
<dbReference type="Proteomes" id="UP000286907">
    <property type="component" value="Chromosome"/>
</dbReference>
<evidence type="ECO:0000259" key="5">
    <source>
        <dbReference type="Pfam" id="PF00849"/>
    </source>
</evidence>
<keyword evidence="8" id="KW-1185">Reference proteome</keyword>
<dbReference type="EMBL" id="SDWY01000002">
    <property type="protein sequence ID" value="MDN6900144.1"/>
    <property type="molecule type" value="Genomic_DNA"/>
</dbReference>
<reference evidence="6" key="2">
    <citation type="submission" date="2019-01" db="EMBL/GenBank/DDBJ databases">
        <title>Oenococcus sicerae UCMA17102.</title>
        <authorList>
            <person name="Cousin F.J."/>
            <person name="Le Guellec R."/>
            <person name="Cretenet M."/>
        </authorList>
    </citation>
    <scope>NUCLEOTIDE SEQUENCE</scope>
    <source>
        <strain evidence="6">UCMA17102</strain>
    </source>
</reference>
<gene>
    <name evidence="7" type="ORF">DLJ48_04050</name>
    <name evidence="6" type="ORF">EVC35_03875</name>
</gene>
<dbReference type="EC" id="5.4.99.-" evidence="4"/>
<dbReference type="InterPro" id="IPR020103">
    <property type="entry name" value="PsdUridine_synth_cat_dom_sf"/>
</dbReference>
<dbReference type="NCBIfam" id="TIGR00005">
    <property type="entry name" value="rluA_subfam"/>
    <property type="match status" value="1"/>
</dbReference>
<evidence type="ECO:0000256" key="1">
    <source>
        <dbReference type="ARBA" id="ARBA00000073"/>
    </source>
</evidence>
<sequence>MSSYQYSFIVSGIFVSKSVKELLRYWLVPRFIRGVLRQNKRLFVNGQNVSTATVLQDGDELTFRLNIQDFHKQQHYSANKQYQVRILFETEDYVIVNKPAAMKMHPHSPDENDTLLNYAEAVLKDHASRGQAAHAFMVHRIDKDTSGVVLIAKNPLAVAILDQLLAKKRIKRTYLAWVSGNLQDNAGIIDRAIAVDPNDPYKRVVSDGGGLPAITHWQKIHTVYQNTLLRINLETGRTHQIRVHLAAIGHPLVGDRLYHGRDYPRLLLHSATIKLPSLFSDYTVCRSITAAIPKDFPRQLKL</sequence>
<comment type="function">
    <text evidence="4">Responsible for synthesis of pseudouridine from uracil.</text>
</comment>
<evidence type="ECO:0000256" key="4">
    <source>
        <dbReference type="RuleBase" id="RU362028"/>
    </source>
</evidence>
<dbReference type="GO" id="GO:0003723">
    <property type="term" value="F:RNA binding"/>
    <property type="evidence" value="ECO:0007669"/>
    <property type="project" value="InterPro"/>
</dbReference>
<dbReference type="CDD" id="cd02869">
    <property type="entry name" value="PseudoU_synth_RluA_like"/>
    <property type="match status" value="1"/>
</dbReference>
<dbReference type="Gene3D" id="3.30.2350.10">
    <property type="entry name" value="Pseudouridine synthase"/>
    <property type="match status" value="1"/>
</dbReference>
<evidence type="ECO:0000313" key="6">
    <source>
        <dbReference type="EMBL" id="MDN6900144.1"/>
    </source>
</evidence>
<reference evidence="7 8" key="1">
    <citation type="journal article" date="2019" name="Syst. Appl. Microbiol.">
        <title>Oenococcus sicerae sp. nov., isolated from French cider.</title>
        <authorList>
            <person name="Cousin F.J."/>
            <person name="Le Guellec R."/>
            <person name="Chagnot C."/>
            <person name="Goux D."/>
            <person name="Dalmasso M."/>
            <person name="Laplace J.M."/>
            <person name="Cretenet M."/>
        </authorList>
    </citation>
    <scope>NUCLEOTIDE SEQUENCE [LARGE SCALE GENOMIC DNA]</scope>
    <source>
        <strain evidence="7 8">UCMA 15228</strain>
    </source>
</reference>
<name>A0AAJ1VNT0_9LACO</name>
<reference evidence="7" key="3">
    <citation type="submission" date="2020-01" db="EMBL/GenBank/DDBJ databases">
        <authorList>
            <person name="Cousin F.J."/>
            <person name="Le Guellec R."/>
            <person name="Cretenet M."/>
        </authorList>
    </citation>
    <scope>NUCLEOTIDE SEQUENCE</scope>
    <source>
        <strain evidence="7">UCMA 15228</strain>
    </source>
</reference>
<evidence type="ECO:0000313" key="9">
    <source>
        <dbReference type="Proteomes" id="UP001167919"/>
    </source>
</evidence>
<evidence type="ECO:0000313" key="8">
    <source>
        <dbReference type="Proteomes" id="UP000286907"/>
    </source>
</evidence>
<dbReference type="SUPFAM" id="SSF55120">
    <property type="entry name" value="Pseudouridine synthase"/>
    <property type="match status" value="1"/>
</dbReference>
<dbReference type="Proteomes" id="UP001167919">
    <property type="component" value="Unassembled WGS sequence"/>
</dbReference>
<dbReference type="AlphaFoldDB" id="A0AAJ1VNT0"/>
<dbReference type="InterPro" id="IPR006224">
    <property type="entry name" value="PsdUridine_synth_RluA-like_CS"/>
</dbReference>
<feature type="domain" description="Pseudouridine synthase RsuA/RluA-like" evidence="5">
    <location>
        <begin position="92"/>
        <end position="247"/>
    </location>
</feature>
<comment type="catalytic activity">
    <reaction evidence="1 4">
        <text>a uridine in RNA = a pseudouridine in RNA</text>
        <dbReference type="Rhea" id="RHEA:48348"/>
        <dbReference type="Rhea" id="RHEA-COMP:12068"/>
        <dbReference type="Rhea" id="RHEA-COMP:12069"/>
        <dbReference type="ChEBI" id="CHEBI:65314"/>
        <dbReference type="ChEBI" id="CHEBI:65315"/>
    </reaction>
</comment>
<evidence type="ECO:0000256" key="3">
    <source>
        <dbReference type="PIRSR" id="PIRSR606225-1"/>
    </source>
</evidence>
<dbReference type="GO" id="GO:0140098">
    <property type="term" value="F:catalytic activity, acting on RNA"/>
    <property type="evidence" value="ECO:0007669"/>
    <property type="project" value="UniProtKB-ARBA"/>
</dbReference>
<comment type="similarity">
    <text evidence="2 4">Belongs to the pseudouridine synthase RluA family.</text>
</comment>
<dbReference type="GO" id="GO:0000455">
    <property type="term" value="P:enzyme-directed rRNA pseudouridine synthesis"/>
    <property type="evidence" value="ECO:0007669"/>
    <property type="project" value="TreeGrafter"/>
</dbReference>
<protein>
    <recommendedName>
        <fullName evidence="4">Pseudouridine synthase</fullName>
        <ecNumber evidence="4">5.4.99.-</ecNumber>
    </recommendedName>
</protein>
<evidence type="ECO:0000256" key="2">
    <source>
        <dbReference type="ARBA" id="ARBA00010876"/>
    </source>
</evidence>